<evidence type="ECO:0000256" key="1">
    <source>
        <dbReference type="ARBA" id="ARBA00007169"/>
    </source>
</evidence>
<dbReference type="RefSeq" id="WP_204007773.1">
    <property type="nucleotide sequence ID" value="NZ_BOPG01000076.1"/>
</dbReference>
<protein>
    <submittedName>
        <fullName evidence="3">Thioesterase</fullName>
    </submittedName>
</protein>
<dbReference type="Pfam" id="PF00975">
    <property type="entry name" value="Thioesterase"/>
    <property type="match status" value="1"/>
</dbReference>
<dbReference type="PANTHER" id="PTHR11487:SF0">
    <property type="entry name" value="S-ACYL FATTY ACID SYNTHASE THIOESTERASE, MEDIUM CHAIN"/>
    <property type="match status" value="1"/>
</dbReference>
<evidence type="ECO:0000313" key="3">
    <source>
        <dbReference type="EMBL" id="GIJ62246.1"/>
    </source>
</evidence>
<dbReference type="InterPro" id="IPR001031">
    <property type="entry name" value="Thioesterase"/>
</dbReference>
<dbReference type="InterPro" id="IPR012223">
    <property type="entry name" value="TEII"/>
</dbReference>
<dbReference type="EMBL" id="BOPG01000076">
    <property type="protein sequence ID" value="GIJ62246.1"/>
    <property type="molecule type" value="Genomic_DNA"/>
</dbReference>
<sequence>MTPPGGRGLVRWPAPAPRVRLLCVPHAGAGAALFVSWPSRLPAWIEVVGVRLPGRESRRREPPLTSLDAMADDVLERLGELGDDLPVAVYGHCSGALAALRITERLVRLGCRPVPRLFVSSAPSPSRPGIGEPVHLLSRSHLIRYLDDAGAGRFGDADVDEVFRLTEPAIRADFQAFETAVPLPVSALPVPITVFRARHDRVVSEASSHDWAGRTSRGVTRRVLPGRHFLLDTATADVLAGIRVDLTDDLTDDLADGAW</sequence>
<dbReference type="SUPFAM" id="SSF53474">
    <property type="entry name" value="alpha/beta-Hydrolases"/>
    <property type="match status" value="1"/>
</dbReference>
<dbReference type="GO" id="GO:0008610">
    <property type="term" value="P:lipid biosynthetic process"/>
    <property type="evidence" value="ECO:0007669"/>
    <property type="project" value="TreeGrafter"/>
</dbReference>
<proteinExistence type="inferred from homology"/>
<comment type="caution">
    <text evidence="3">The sequence shown here is derived from an EMBL/GenBank/DDBJ whole genome shotgun (WGS) entry which is preliminary data.</text>
</comment>
<evidence type="ECO:0000259" key="2">
    <source>
        <dbReference type="Pfam" id="PF00975"/>
    </source>
</evidence>
<dbReference type="PANTHER" id="PTHR11487">
    <property type="entry name" value="THIOESTERASE"/>
    <property type="match status" value="1"/>
</dbReference>
<dbReference type="InterPro" id="IPR029058">
    <property type="entry name" value="AB_hydrolase_fold"/>
</dbReference>
<feature type="domain" description="Thioesterase" evidence="2">
    <location>
        <begin position="20"/>
        <end position="233"/>
    </location>
</feature>
<gene>
    <name evidence="3" type="ORF">Vau01_097620</name>
</gene>
<dbReference type="Proteomes" id="UP000612585">
    <property type="component" value="Unassembled WGS sequence"/>
</dbReference>
<name>A0A8J4E5F7_9ACTN</name>
<keyword evidence="4" id="KW-1185">Reference proteome</keyword>
<dbReference type="Gene3D" id="3.40.50.1820">
    <property type="entry name" value="alpha/beta hydrolase"/>
    <property type="match status" value="1"/>
</dbReference>
<evidence type="ECO:0000313" key="4">
    <source>
        <dbReference type="Proteomes" id="UP000612585"/>
    </source>
</evidence>
<comment type="similarity">
    <text evidence="1">Belongs to the thioesterase family.</text>
</comment>
<dbReference type="AlphaFoldDB" id="A0A8J4E5F7"/>
<reference evidence="3" key="1">
    <citation type="submission" date="2021-01" db="EMBL/GenBank/DDBJ databases">
        <title>Whole genome shotgun sequence of Virgisporangium aurantiacum NBRC 16421.</title>
        <authorList>
            <person name="Komaki H."/>
            <person name="Tamura T."/>
        </authorList>
    </citation>
    <scope>NUCLEOTIDE SEQUENCE</scope>
    <source>
        <strain evidence="3">NBRC 16421</strain>
    </source>
</reference>
<accession>A0A8J4E5F7</accession>
<organism evidence="3 4">
    <name type="scientific">Virgisporangium aurantiacum</name>
    <dbReference type="NCBI Taxonomy" id="175570"/>
    <lineage>
        <taxon>Bacteria</taxon>
        <taxon>Bacillati</taxon>
        <taxon>Actinomycetota</taxon>
        <taxon>Actinomycetes</taxon>
        <taxon>Micromonosporales</taxon>
        <taxon>Micromonosporaceae</taxon>
        <taxon>Virgisporangium</taxon>
    </lineage>
</organism>